<name>A0ABP3AWC3_9LIST</name>
<reference evidence="4 5" key="1">
    <citation type="journal article" date="2014" name="Int. J. Syst. Evol. Microbiol.">
        <title>Listeria floridensis sp. nov., Listeria aquatica sp. nov., Listeria cornellensis sp. nov., Listeria riparia sp. nov. and Listeria grandensis sp. nov., from agricultural and natural environments.</title>
        <authorList>
            <person name="den Bakker H.C."/>
            <person name="Warchocki S."/>
            <person name="Wright E.M."/>
            <person name="Allred A.F."/>
            <person name="Ahlstrom C."/>
            <person name="Manuel C.S."/>
            <person name="Stasiewicz M.J."/>
            <person name="Burrell A."/>
            <person name="Roof S."/>
            <person name="Strawn L."/>
            <person name="Fortes E.D."/>
            <person name="Nightingale K.K."/>
            <person name="Kephart D."/>
            <person name="Wiedmann M."/>
        </authorList>
    </citation>
    <scope>NUCLEOTIDE SEQUENCE [LARGE SCALE GENOMIC DNA]</scope>
    <source>
        <strain evidence="4 5">FSL S10-1187</strain>
    </source>
</reference>
<dbReference type="PROSITE" id="PS51756">
    <property type="entry name" value="LXG"/>
    <property type="match status" value="1"/>
</dbReference>
<accession>A0ABP3AWC3</accession>
<organism evidence="4 5">
    <name type="scientific">Listeria floridensis FSL S10-1187</name>
    <dbReference type="NCBI Taxonomy" id="1265817"/>
    <lineage>
        <taxon>Bacteria</taxon>
        <taxon>Bacillati</taxon>
        <taxon>Bacillota</taxon>
        <taxon>Bacilli</taxon>
        <taxon>Bacillales</taxon>
        <taxon>Listeriaceae</taxon>
        <taxon>Listeria</taxon>
    </lineage>
</organism>
<proteinExistence type="inferred from homology"/>
<protein>
    <recommendedName>
        <fullName evidence="3">LXG domain-containing protein</fullName>
    </recommendedName>
</protein>
<evidence type="ECO:0000256" key="1">
    <source>
        <dbReference type="ARBA" id="ARBA00034117"/>
    </source>
</evidence>
<feature type="domain" description="LXG" evidence="3">
    <location>
        <begin position="1"/>
        <end position="229"/>
    </location>
</feature>
<dbReference type="EMBL" id="AODF01000034">
    <property type="protein sequence ID" value="EUJ26945.1"/>
    <property type="molecule type" value="Genomic_DNA"/>
</dbReference>
<dbReference type="PANTHER" id="PTHR34976:SF1">
    <property type="entry name" value="TOXIN BC_0920"/>
    <property type="match status" value="1"/>
</dbReference>
<evidence type="ECO:0000256" key="2">
    <source>
        <dbReference type="SAM" id="Coils"/>
    </source>
</evidence>
<keyword evidence="5" id="KW-1185">Reference proteome</keyword>
<dbReference type="Pfam" id="PF04740">
    <property type="entry name" value="LXG"/>
    <property type="match status" value="1"/>
</dbReference>
<evidence type="ECO:0000259" key="3">
    <source>
        <dbReference type="PROSITE" id="PS51756"/>
    </source>
</evidence>
<gene>
    <name evidence="4" type="ORF">MFLO_13775</name>
</gene>
<evidence type="ECO:0000313" key="5">
    <source>
        <dbReference type="Proteomes" id="UP000019249"/>
    </source>
</evidence>
<sequence length="271" mass="30243">MNINMYVSKSKAQATSTSAVCRHHIDGYVAVQQAILQFTSSSPLLRGKAYDSAKAFYSAVLYPLVQAGILLTEATEKAVKEFPERYQSEVDSGDLKQIELEEKIRQADQLIIQAQGIRQTILSSSLPEVNQQTQMKLNQGLLEIYQTEKRELEEKLQKLITFNASSPAIFSEIASLKQAVSQGLTQTKSAWSSSTGSFTVPSQNDLKWVSWVQNKWATYEAEHESQLDEESKLYLNKAKEDYQSGAISKETFESIKSGIITTGAAFIKKSH</sequence>
<dbReference type="Proteomes" id="UP000019249">
    <property type="component" value="Unassembled WGS sequence"/>
</dbReference>
<dbReference type="InterPro" id="IPR051768">
    <property type="entry name" value="Bact_secretion_toxin"/>
</dbReference>
<dbReference type="InterPro" id="IPR006829">
    <property type="entry name" value="LXG_dom"/>
</dbReference>
<dbReference type="RefSeq" id="WP_051993649.1">
    <property type="nucleotide sequence ID" value="NZ_AODF01000034.1"/>
</dbReference>
<feature type="coiled-coil region" evidence="2">
    <location>
        <begin position="135"/>
        <end position="162"/>
    </location>
</feature>
<evidence type="ECO:0000313" key="4">
    <source>
        <dbReference type="EMBL" id="EUJ26945.1"/>
    </source>
</evidence>
<comment type="caution">
    <text evidence="4">The sequence shown here is derived from an EMBL/GenBank/DDBJ whole genome shotgun (WGS) entry which is preliminary data.</text>
</comment>
<dbReference type="PANTHER" id="PTHR34976">
    <property type="entry name" value="RIBONUCLEASE YQCG-RELATED"/>
    <property type="match status" value="1"/>
</dbReference>
<comment type="similarity">
    <text evidence="1">In the N-terminal section; belongs to the LXG family.</text>
</comment>
<keyword evidence="2" id="KW-0175">Coiled coil</keyword>